<dbReference type="Gene3D" id="3.90.1200.10">
    <property type="match status" value="1"/>
</dbReference>
<accession>A0A6A7B4F4</accession>
<feature type="domain" description="Aminoglycoside phosphotransferase" evidence="1">
    <location>
        <begin position="77"/>
        <end position="272"/>
    </location>
</feature>
<gene>
    <name evidence="2" type="ORF">T440DRAFT_399911</name>
</gene>
<dbReference type="InterPro" id="IPR002575">
    <property type="entry name" value="Aminoglycoside_PTrfase"/>
</dbReference>
<dbReference type="AlphaFoldDB" id="A0A6A7B4F4"/>
<sequence length="390" mass="43862">MSTEATLDFWTRQGLRCECKGVCIGILRKVYGEYRVEEFGEQGYCSFTLLATPLGMMHHHVVEDDVDREYGGYLGREKKEFVVQLRPARYSLDLEIARAACATYPLLAPKIRYLDLDLPGELCAYEIQRLNGTPFSRLQPHRRTLDSGTCQKLERLVTSFAEVIAQSWPASSKDATTSRHIRADSPMDHSPDMLSQCPGKVGSSITDRLRKLAAELPDAQLRDRAQSISRAVRGMTDYPVVLNHGDLIPSNILVDEKTWEIIGLVDWAEAEVLPFGTCLYGLEHLLGYMETSNSDGSSGCDAPLIFLYFDNAANLRNLFWTHLLECTPELRSRKDDVEVMRDMGVLLWRGIAWDDGAIDRVANEMDDAEELAHLRAFLNASQEFSGLDSS</sequence>
<dbReference type="SUPFAM" id="SSF56112">
    <property type="entry name" value="Protein kinase-like (PK-like)"/>
    <property type="match status" value="1"/>
</dbReference>
<evidence type="ECO:0000313" key="3">
    <source>
        <dbReference type="Proteomes" id="UP000799423"/>
    </source>
</evidence>
<organism evidence="2 3">
    <name type="scientific">Plenodomus tracheiphilus IPT5</name>
    <dbReference type="NCBI Taxonomy" id="1408161"/>
    <lineage>
        <taxon>Eukaryota</taxon>
        <taxon>Fungi</taxon>
        <taxon>Dikarya</taxon>
        <taxon>Ascomycota</taxon>
        <taxon>Pezizomycotina</taxon>
        <taxon>Dothideomycetes</taxon>
        <taxon>Pleosporomycetidae</taxon>
        <taxon>Pleosporales</taxon>
        <taxon>Pleosporineae</taxon>
        <taxon>Leptosphaeriaceae</taxon>
        <taxon>Plenodomus</taxon>
    </lineage>
</organism>
<evidence type="ECO:0000313" key="2">
    <source>
        <dbReference type="EMBL" id="KAF2849239.1"/>
    </source>
</evidence>
<evidence type="ECO:0000259" key="1">
    <source>
        <dbReference type="Pfam" id="PF01636"/>
    </source>
</evidence>
<dbReference type="Proteomes" id="UP000799423">
    <property type="component" value="Unassembled WGS sequence"/>
</dbReference>
<proteinExistence type="predicted"/>
<dbReference type="InterPro" id="IPR011009">
    <property type="entry name" value="Kinase-like_dom_sf"/>
</dbReference>
<protein>
    <recommendedName>
        <fullName evidence="1">Aminoglycoside phosphotransferase domain-containing protein</fullName>
    </recommendedName>
</protein>
<dbReference type="Pfam" id="PF01636">
    <property type="entry name" value="APH"/>
    <property type="match status" value="1"/>
</dbReference>
<keyword evidence="3" id="KW-1185">Reference proteome</keyword>
<dbReference type="OrthoDB" id="5598852at2759"/>
<dbReference type="EMBL" id="MU006313">
    <property type="protein sequence ID" value="KAF2849239.1"/>
    <property type="molecule type" value="Genomic_DNA"/>
</dbReference>
<name>A0A6A7B4F4_9PLEO</name>
<reference evidence="2" key="1">
    <citation type="submission" date="2020-01" db="EMBL/GenBank/DDBJ databases">
        <authorList>
            <consortium name="DOE Joint Genome Institute"/>
            <person name="Haridas S."/>
            <person name="Albert R."/>
            <person name="Binder M."/>
            <person name="Bloem J."/>
            <person name="Labutti K."/>
            <person name="Salamov A."/>
            <person name="Andreopoulos B."/>
            <person name="Baker S.E."/>
            <person name="Barry K."/>
            <person name="Bills G."/>
            <person name="Bluhm B.H."/>
            <person name="Cannon C."/>
            <person name="Castanera R."/>
            <person name="Culley D.E."/>
            <person name="Daum C."/>
            <person name="Ezra D."/>
            <person name="Gonzalez J.B."/>
            <person name="Henrissat B."/>
            <person name="Kuo A."/>
            <person name="Liang C."/>
            <person name="Lipzen A."/>
            <person name="Lutzoni F."/>
            <person name="Magnuson J."/>
            <person name="Mondo S."/>
            <person name="Nolan M."/>
            <person name="Ohm R."/>
            <person name="Pangilinan J."/>
            <person name="Park H.-J."/>
            <person name="Ramirez L."/>
            <person name="Alfaro M."/>
            <person name="Sun H."/>
            <person name="Tritt A."/>
            <person name="Yoshinaga Y."/>
            <person name="Zwiers L.-H."/>
            <person name="Turgeon B.G."/>
            <person name="Goodwin S.B."/>
            <person name="Spatafora J.W."/>
            <person name="Crous P.W."/>
            <person name="Grigoriev I.V."/>
        </authorList>
    </citation>
    <scope>NUCLEOTIDE SEQUENCE</scope>
    <source>
        <strain evidence="2">IPT5</strain>
    </source>
</reference>